<evidence type="ECO:0000313" key="1">
    <source>
        <dbReference type="EMBL" id="QSZ33036.1"/>
    </source>
</evidence>
<dbReference type="Proteomes" id="UP000672032">
    <property type="component" value="Chromosome 3"/>
</dbReference>
<evidence type="ECO:0000313" key="2">
    <source>
        <dbReference type="Proteomes" id="UP000672032"/>
    </source>
</evidence>
<dbReference type="OrthoDB" id="3509804at2759"/>
<dbReference type="EMBL" id="CP063407">
    <property type="protein sequence ID" value="QSZ33036.1"/>
    <property type="molecule type" value="Genomic_DNA"/>
</dbReference>
<reference evidence="1" key="1">
    <citation type="submission" date="2020-10" db="EMBL/GenBank/DDBJ databases">
        <title>Genome Sequence of Monilinia vaccinii-corymbosi Sheds Light on Mummy Berry Disease Infection of Blueberry and Mating Type.</title>
        <authorList>
            <person name="Yow A.G."/>
            <person name="Zhang Y."/>
            <person name="Bansal K."/>
            <person name="Eacker S.M."/>
            <person name="Sullivan S."/>
            <person name="Liachko I."/>
            <person name="Cubeta M.A."/>
            <person name="Rollins J.A."/>
            <person name="Ashrafi H."/>
        </authorList>
    </citation>
    <scope>NUCLEOTIDE SEQUENCE</scope>
    <source>
        <strain evidence="1">RL-1</strain>
    </source>
</reference>
<keyword evidence="2" id="KW-1185">Reference proteome</keyword>
<gene>
    <name evidence="1" type="ORF">DSL72_002621</name>
</gene>
<name>A0A8A3PD78_9HELO</name>
<sequence>MHMTGPRTQIDLSHAFENVLEERRNAERLRRDLLFHWHTLILETRKRTQELHRAFYQTPFSSEETIVPGTPDTIQELARLSRLPSPSSPVASGGAQTTVRWENLRTERIQKKLEALLKRYQGILRFSKASDHAKEQGGREK</sequence>
<protein>
    <submittedName>
        <fullName evidence="1">Uncharacterized protein</fullName>
    </submittedName>
</protein>
<organism evidence="1 2">
    <name type="scientific">Monilinia vaccinii-corymbosi</name>
    <dbReference type="NCBI Taxonomy" id="61207"/>
    <lineage>
        <taxon>Eukaryota</taxon>
        <taxon>Fungi</taxon>
        <taxon>Dikarya</taxon>
        <taxon>Ascomycota</taxon>
        <taxon>Pezizomycotina</taxon>
        <taxon>Leotiomycetes</taxon>
        <taxon>Helotiales</taxon>
        <taxon>Sclerotiniaceae</taxon>
        <taxon>Monilinia</taxon>
    </lineage>
</organism>
<dbReference type="AlphaFoldDB" id="A0A8A3PD78"/>
<proteinExistence type="predicted"/>
<accession>A0A8A3PD78</accession>